<feature type="region of interest" description="Disordered" evidence="5">
    <location>
        <begin position="413"/>
        <end position="627"/>
    </location>
</feature>
<evidence type="ECO:0000313" key="8">
    <source>
        <dbReference type="EMBL" id="MBU2787215.1"/>
    </source>
</evidence>
<keyword evidence="2 6" id="KW-0812">Transmembrane</keyword>
<dbReference type="InterPro" id="IPR007688">
    <property type="entry name" value="Conjugal_tfr_TrbL/VirB6"/>
</dbReference>
<evidence type="ECO:0000256" key="7">
    <source>
        <dbReference type="SAM" id="SignalP"/>
    </source>
</evidence>
<keyword evidence="7" id="KW-0732">Signal</keyword>
<feature type="signal peptide" evidence="7">
    <location>
        <begin position="1"/>
        <end position="23"/>
    </location>
</feature>
<evidence type="ECO:0000313" key="9">
    <source>
        <dbReference type="Proteomes" id="UP001197378"/>
    </source>
</evidence>
<evidence type="ECO:0000256" key="5">
    <source>
        <dbReference type="SAM" id="MobiDB-lite"/>
    </source>
</evidence>
<organism evidence="8 9">
    <name type="scientific">Igneacidithiobacillus copahuensis</name>
    <dbReference type="NCBI Taxonomy" id="2724909"/>
    <lineage>
        <taxon>Bacteria</taxon>
        <taxon>Pseudomonadati</taxon>
        <taxon>Pseudomonadota</taxon>
        <taxon>Acidithiobacillia</taxon>
        <taxon>Acidithiobacillales</taxon>
        <taxon>Acidithiobacillaceae</taxon>
        <taxon>Igneacidithiobacillus</taxon>
    </lineage>
</organism>
<feature type="compositionally biased region" description="Low complexity" evidence="5">
    <location>
        <begin position="485"/>
        <end position="542"/>
    </location>
</feature>
<feature type="compositionally biased region" description="Polar residues" evidence="5">
    <location>
        <begin position="472"/>
        <end position="481"/>
    </location>
</feature>
<dbReference type="EMBL" id="JAAXYO010000037">
    <property type="protein sequence ID" value="MBU2787215.1"/>
    <property type="molecule type" value="Genomic_DNA"/>
</dbReference>
<evidence type="ECO:0000256" key="1">
    <source>
        <dbReference type="ARBA" id="ARBA00004141"/>
    </source>
</evidence>
<protein>
    <submittedName>
        <fullName evidence="8">P-type conjugative transfer protein TrbL</fullName>
    </submittedName>
</protein>
<dbReference type="NCBIfam" id="TIGR02783">
    <property type="entry name" value="TrbL_P"/>
    <property type="match status" value="1"/>
</dbReference>
<feature type="transmembrane region" description="Helical" evidence="6">
    <location>
        <begin position="183"/>
        <end position="209"/>
    </location>
</feature>
<keyword evidence="4 6" id="KW-0472">Membrane</keyword>
<gene>
    <name evidence="8" type="primary">trbL</name>
    <name evidence="8" type="ORF">HFQ13_03130</name>
</gene>
<feature type="transmembrane region" description="Helical" evidence="6">
    <location>
        <begin position="47"/>
        <end position="68"/>
    </location>
</feature>
<feature type="transmembrane region" description="Helical" evidence="6">
    <location>
        <begin position="215"/>
        <end position="233"/>
    </location>
</feature>
<accession>A0AAE2YNN5</accession>
<dbReference type="GO" id="GO:0030255">
    <property type="term" value="P:protein secretion by the type IV secretion system"/>
    <property type="evidence" value="ECO:0007669"/>
    <property type="project" value="InterPro"/>
</dbReference>
<feature type="compositionally biased region" description="Polar residues" evidence="5">
    <location>
        <begin position="615"/>
        <end position="624"/>
    </location>
</feature>
<feature type="compositionally biased region" description="Polar residues" evidence="5">
    <location>
        <begin position="450"/>
        <end position="462"/>
    </location>
</feature>
<proteinExistence type="predicted"/>
<keyword evidence="3 6" id="KW-1133">Transmembrane helix</keyword>
<feature type="chain" id="PRO_5042265139" evidence="7">
    <location>
        <begin position="24"/>
        <end position="667"/>
    </location>
</feature>
<name>A0AAE2YNN5_9PROT</name>
<dbReference type="GO" id="GO:0016020">
    <property type="term" value="C:membrane"/>
    <property type="evidence" value="ECO:0007669"/>
    <property type="project" value="UniProtKB-SubCell"/>
</dbReference>
<keyword evidence="9" id="KW-1185">Reference proteome</keyword>
<dbReference type="Proteomes" id="UP001197378">
    <property type="component" value="Unassembled WGS sequence"/>
</dbReference>
<dbReference type="AlphaFoldDB" id="A0AAE2YNN5"/>
<sequence>MLRKLRLWSTGLVLSLLPTLAFAAGTGDLDQVQSALQGKILPWQSIMQTAATDLFYALAAVEFSVLFLNHILNRRGHEDLFASIIKKVVTLGFFLTVLDNSGTWIPAIINGLAGGAHALGVTAVTPSRIATEALQTFLGVAFAPLAAAKHNAGSFFGDLFSGNLSGAVGAFGNLVASSNPVSLILELLISAIVGLLAGIGVLIMALEFLMVEIESYLVIALGVIMLAGGGLRWTAKYVGSYFDYAINVGVRLFILTALAYLVTYSIVPLIQTEMENVTNPLQMGFTVLILGAVIALLPKKASSIANSLLSGKSSFSGGELAKEGAGVAAGAALAGAGVAAGGVALAGAAGGMGAGSLGAAAGAGGASGGAGSLGAAAGSGLGGAGGSAGMLGGAEGVSDGVAVPADLMKSFGSPGGASKDVPADNGAPAPKLADLPKFGKPEADKPKPAQSDSGNANGNSEGAAQDSGEALSASQGTSSAGGHTPGNDGAPAPADAAMAAAGEKTATATANPGARAATAAATKPAVGAGQAGSAPAGSASVANDGGRSGAVPAADQGVSSTSAEPGAASTESPSPAGGQAPGDGGAPAPSAPTDNGAPAPKPATLDDVVKAIKEGQQQPKSTTQKVKETILNEVVDRGKTHVIDDTLFRKDEGVGGGGGIQTGHPQD</sequence>
<feature type="transmembrane region" description="Helical" evidence="6">
    <location>
        <begin position="279"/>
        <end position="297"/>
    </location>
</feature>
<feature type="compositionally biased region" description="Basic and acidic residues" evidence="5">
    <location>
        <begin position="437"/>
        <end position="447"/>
    </location>
</feature>
<evidence type="ECO:0000256" key="4">
    <source>
        <dbReference type="ARBA" id="ARBA00023136"/>
    </source>
</evidence>
<feature type="transmembrane region" description="Helical" evidence="6">
    <location>
        <begin position="245"/>
        <end position="267"/>
    </location>
</feature>
<dbReference type="Pfam" id="PF04610">
    <property type="entry name" value="TrbL"/>
    <property type="match status" value="1"/>
</dbReference>
<feature type="transmembrane region" description="Helical" evidence="6">
    <location>
        <begin position="159"/>
        <end position="176"/>
    </location>
</feature>
<dbReference type="InterPro" id="IPR014150">
    <property type="entry name" value="Conjugal_tfr_TrbL"/>
</dbReference>
<comment type="caution">
    <text evidence="8">The sequence shown here is derived from an EMBL/GenBank/DDBJ whole genome shotgun (WGS) entry which is preliminary data.</text>
</comment>
<evidence type="ECO:0000256" key="2">
    <source>
        <dbReference type="ARBA" id="ARBA00022692"/>
    </source>
</evidence>
<evidence type="ECO:0000256" key="6">
    <source>
        <dbReference type="SAM" id="Phobius"/>
    </source>
</evidence>
<comment type="subcellular location">
    <subcellularLocation>
        <location evidence="1">Membrane</location>
        <topology evidence="1">Multi-pass membrane protein</topology>
    </subcellularLocation>
</comment>
<evidence type="ECO:0000256" key="3">
    <source>
        <dbReference type="ARBA" id="ARBA00022989"/>
    </source>
</evidence>
<dbReference type="RefSeq" id="WP_215870348.1">
    <property type="nucleotide sequence ID" value="NZ_JAAXYO010000037.1"/>
</dbReference>
<reference evidence="8" key="1">
    <citation type="journal article" date="2021" name="ISME J.">
        <title>Genomic evolution of the class Acidithiobacillia: deep-branching Proteobacteria living in extreme acidic conditions.</title>
        <authorList>
            <person name="Moya-Beltran A."/>
            <person name="Beard S."/>
            <person name="Rojas-Villalobos C."/>
            <person name="Issotta F."/>
            <person name="Gallardo Y."/>
            <person name="Ulloa R."/>
            <person name="Giaveno A."/>
            <person name="Degli Esposti M."/>
            <person name="Johnson D.B."/>
            <person name="Quatrini R."/>
        </authorList>
    </citation>
    <scope>NUCLEOTIDE SEQUENCE</scope>
    <source>
        <strain evidence="8">VAN18-1</strain>
    </source>
</reference>